<dbReference type="AlphaFoldDB" id="A0A1F5YER0"/>
<name>A0A1F5YER0_9BACT</name>
<dbReference type="Proteomes" id="UP000177396">
    <property type="component" value="Unassembled WGS sequence"/>
</dbReference>
<sequence length="95" mass="11470">MTKYQIYYQQMIDQNSDLFNEFMDLHDKYSKDSKAWQVKYNAVGEKIVEVIRDWERKLCRESERGQFGKFSANLAEKFWSLVRNDFPKIDFVGVK</sequence>
<proteinExistence type="predicted"/>
<gene>
    <name evidence="1" type="ORF">A2153_04155</name>
</gene>
<accession>A0A1F5YER0</accession>
<evidence type="ECO:0000313" key="1">
    <source>
        <dbReference type="EMBL" id="OGF98654.1"/>
    </source>
</evidence>
<evidence type="ECO:0000313" key="2">
    <source>
        <dbReference type="Proteomes" id="UP000177396"/>
    </source>
</evidence>
<comment type="caution">
    <text evidence="1">The sequence shown here is derived from an EMBL/GenBank/DDBJ whole genome shotgun (WGS) entry which is preliminary data.</text>
</comment>
<reference evidence="1 2" key="1">
    <citation type="journal article" date="2016" name="Nat. Commun.">
        <title>Thousands of microbial genomes shed light on interconnected biogeochemical processes in an aquifer system.</title>
        <authorList>
            <person name="Anantharaman K."/>
            <person name="Brown C.T."/>
            <person name="Hug L.A."/>
            <person name="Sharon I."/>
            <person name="Castelle C.J."/>
            <person name="Probst A.J."/>
            <person name="Thomas B.C."/>
            <person name="Singh A."/>
            <person name="Wilkins M.J."/>
            <person name="Karaoz U."/>
            <person name="Brodie E.L."/>
            <person name="Williams K.H."/>
            <person name="Hubbard S.S."/>
            <person name="Banfield J.F."/>
        </authorList>
    </citation>
    <scope>NUCLEOTIDE SEQUENCE [LARGE SCALE GENOMIC DNA]</scope>
</reference>
<protein>
    <submittedName>
        <fullName evidence="1">Uncharacterized protein</fullName>
    </submittedName>
</protein>
<dbReference type="EMBL" id="MFJB01000092">
    <property type="protein sequence ID" value="OGF98654.1"/>
    <property type="molecule type" value="Genomic_DNA"/>
</dbReference>
<organism evidence="1 2">
    <name type="scientific">Candidatus Gottesmanbacteria bacterium RBG_16_38_7b</name>
    <dbReference type="NCBI Taxonomy" id="1798372"/>
    <lineage>
        <taxon>Bacteria</taxon>
        <taxon>Candidatus Gottesmaniibacteriota</taxon>
    </lineage>
</organism>